<evidence type="ECO:0000256" key="1">
    <source>
        <dbReference type="SAM" id="MobiDB-lite"/>
    </source>
</evidence>
<evidence type="ECO:0000313" key="3">
    <source>
        <dbReference type="EMBL" id="TDC96726.1"/>
    </source>
</evidence>
<protein>
    <submittedName>
        <fullName evidence="3">Uncharacterized protein</fullName>
    </submittedName>
</protein>
<proteinExistence type="predicted"/>
<keyword evidence="4" id="KW-1185">Reference proteome</keyword>
<name>A0A4R4V142_9PSEU</name>
<reference evidence="3 4" key="1">
    <citation type="submission" date="2019-03" db="EMBL/GenBank/DDBJ databases">
        <title>Draft genome sequences of novel Actinobacteria.</title>
        <authorList>
            <person name="Sahin N."/>
            <person name="Ay H."/>
            <person name="Saygin H."/>
        </authorList>
    </citation>
    <scope>NUCLEOTIDE SEQUENCE [LARGE SCALE GENOMIC DNA]</scope>
    <source>
        <strain evidence="3 4">16K404</strain>
    </source>
</reference>
<dbReference type="RefSeq" id="WP_132618305.1">
    <property type="nucleotide sequence ID" value="NZ_SMKV01000001.1"/>
</dbReference>
<feature type="transmembrane region" description="Helical" evidence="2">
    <location>
        <begin position="20"/>
        <end position="38"/>
    </location>
</feature>
<keyword evidence="2" id="KW-1133">Transmembrane helix</keyword>
<keyword evidence="2" id="KW-0812">Transmembrane</keyword>
<keyword evidence="2" id="KW-0472">Membrane</keyword>
<accession>A0A4R4V142</accession>
<evidence type="ECO:0000313" key="4">
    <source>
        <dbReference type="Proteomes" id="UP000294744"/>
    </source>
</evidence>
<dbReference type="AlphaFoldDB" id="A0A4R4V142"/>
<dbReference type="Proteomes" id="UP000294744">
    <property type="component" value="Unassembled WGS sequence"/>
</dbReference>
<feature type="region of interest" description="Disordered" evidence="1">
    <location>
        <begin position="69"/>
        <end position="105"/>
    </location>
</feature>
<comment type="caution">
    <text evidence="3">The sequence shown here is derived from an EMBL/GenBank/DDBJ whole genome shotgun (WGS) entry which is preliminary data.</text>
</comment>
<sequence>MATISAAARLPDSDGVASFSAAYAVLAVLIAIFGYRLLTRMSKWVAEPPRSAHLDRVDPADGPVHLAAHPQVQREFGARNRSSTRNRQPPRIGPTGYTPNSPRST</sequence>
<evidence type="ECO:0000256" key="2">
    <source>
        <dbReference type="SAM" id="Phobius"/>
    </source>
</evidence>
<organism evidence="3 4">
    <name type="scientific">Saccharopolyspora aridisoli</name>
    <dbReference type="NCBI Taxonomy" id="2530385"/>
    <lineage>
        <taxon>Bacteria</taxon>
        <taxon>Bacillati</taxon>
        <taxon>Actinomycetota</taxon>
        <taxon>Actinomycetes</taxon>
        <taxon>Pseudonocardiales</taxon>
        <taxon>Pseudonocardiaceae</taxon>
        <taxon>Saccharopolyspora</taxon>
    </lineage>
</organism>
<gene>
    <name evidence="3" type="ORF">E1161_00360</name>
</gene>
<dbReference type="EMBL" id="SMKV01000001">
    <property type="protein sequence ID" value="TDC96726.1"/>
    <property type="molecule type" value="Genomic_DNA"/>
</dbReference>